<dbReference type="FunFam" id="3.30.160.60:FF:000446">
    <property type="entry name" value="Zinc finger protein"/>
    <property type="match status" value="1"/>
</dbReference>
<dbReference type="SMART" id="SM00355">
    <property type="entry name" value="ZnF_C2H2"/>
    <property type="match status" value="6"/>
</dbReference>
<organism evidence="14 15">
    <name type="scientific">Patiria miniata</name>
    <name type="common">Bat star</name>
    <name type="synonym">Asterina miniata</name>
    <dbReference type="NCBI Taxonomy" id="46514"/>
    <lineage>
        <taxon>Eukaryota</taxon>
        <taxon>Metazoa</taxon>
        <taxon>Echinodermata</taxon>
        <taxon>Eleutherozoa</taxon>
        <taxon>Asterozoa</taxon>
        <taxon>Asteroidea</taxon>
        <taxon>Valvatacea</taxon>
        <taxon>Valvatida</taxon>
        <taxon>Asterinidae</taxon>
        <taxon>Patiria</taxon>
    </lineage>
</organism>
<feature type="domain" description="C2H2-type" evidence="13">
    <location>
        <begin position="172"/>
        <end position="199"/>
    </location>
</feature>
<dbReference type="EnsemblMetazoa" id="XM_038214450.1">
    <property type="protein sequence ID" value="XP_038070378.1"/>
    <property type="gene ID" value="LOC119739477"/>
</dbReference>
<keyword evidence="5 10" id="KW-0863">Zinc-finger</keyword>
<keyword evidence="11" id="KW-0175">Coiled coil</keyword>
<dbReference type="RefSeq" id="XP_038070378.1">
    <property type="nucleotide sequence ID" value="XM_038214450.1"/>
</dbReference>
<evidence type="ECO:0000256" key="10">
    <source>
        <dbReference type="PROSITE-ProRule" id="PRU00042"/>
    </source>
</evidence>
<comment type="subcellular location">
    <subcellularLocation>
        <location evidence="1">Nucleus</location>
    </subcellularLocation>
</comment>
<dbReference type="InterPro" id="IPR036236">
    <property type="entry name" value="Znf_C2H2_sf"/>
</dbReference>
<dbReference type="FunFam" id="3.30.160.60:FF:000624">
    <property type="entry name" value="zinc finger protein 697"/>
    <property type="match status" value="1"/>
</dbReference>
<feature type="compositionally biased region" description="Polar residues" evidence="12">
    <location>
        <begin position="77"/>
        <end position="97"/>
    </location>
</feature>
<evidence type="ECO:0000256" key="7">
    <source>
        <dbReference type="ARBA" id="ARBA00023125"/>
    </source>
</evidence>
<keyword evidence="4" id="KW-0677">Repeat</keyword>
<feature type="domain" description="C2H2-type" evidence="13">
    <location>
        <begin position="288"/>
        <end position="315"/>
    </location>
</feature>
<proteinExistence type="inferred from homology"/>
<evidence type="ECO:0000256" key="4">
    <source>
        <dbReference type="ARBA" id="ARBA00022737"/>
    </source>
</evidence>
<keyword evidence="6" id="KW-0862">Zinc</keyword>
<evidence type="ECO:0000313" key="14">
    <source>
        <dbReference type="EnsemblMetazoa" id="XP_038070378.1"/>
    </source>
</evidence>
<dbReference type="FunFam" id="3.30.160.60:FF:000188">
    <property type="entry name" value="Zinc finger protein 787"/>
    <property type="match status" value="1"/>
</dbReference>
<accession>A0A914B388</accession>
<dbReference type="GeneID" id="119739477"/>
<evidence type="ECO:0000256" key="1">
    <source>
        <dbReference type="ARBA" id="ARBA00004123"/>
    </source>
</evidence>
<keyword evidence="7" id="KW-0238">DNA-binding</keyword>
<feature type="domain" description="C2H2-type" evidence="13">
    <location>
        <begin position="260"/>
        <end position="287"/>
    </location>
</feature>
<dbReference type="Pfam" id="PF00096">
    <property type="entry name" value="zf-C2H2"/>
    <property type="match status" value="5"/>
</dbReference>
<reference evidence="14" key="1">
    <citation type="submission" date="2022-11" db="UniProtKB">
        <authorList>
            <consortium name="EnsemblMetazoa"/>
        </authorList>
    </citation>
    <scope>IDENTIFICATION</scope>
</reference>
<evidence type="ECO:0000259" key="13">
    <source>
        <dbReference type="PROSITE" id="PS50157"/>
    </source>
</evidence>
<feature type="compositionally biased region" description="Basic residues" evidence="12">
    <location>
        <begin position="127"/>
        <end position="136"/>
    </location>
</feature>
<evidence type="ECO:0000256" key="11">
    <source>
        <dbReference type="SAM" id="Coils"/>
    </source>
</evidence>
<dbReference type="InterPro" id="IPR013087">
    <property type="entry name" value="Znf_C2H2_type"/>
</dbReference>
<evidence type="ECO:0000256" key="9">
    <source>
        <dbReference type="ARBA" id="ARBA00023242"/>
    </source>
</evidence>
<dbReference type="PROSITE" id="PS00028">
    <property type="entry name" value="ZINC_FINGER_C2H2_1"/>
    <property type="match status" value="6"/>
</dbReference>
<dbReference type="GO" id="GO:0005634">
    <property type="term" value="C:nucleus"/>
    <property type="evidence" value="ECO:0007669"/>
    <property type="project" value="UniProtKB-SubCell"/>
</dbReference>
<dbReference type="GO" id="GO:0003677">
    <property type="term" value="F:DNA binding"/>
    <property type="evidence" value="ECO:0007669"/>
    <property type="project" value="UniProtKB-KW"/>
</dbReference>
<feature type="domain" description="C2H2-type" evidence="13">
    <location>
        <begin position="232"/>
        <end position="259"/>
    </location>
</feature>
<dbReference type="GO" id="GO:0000981">
    <property type="term" value="F:DNA-binding transcription factor activity, RNA polymerase II-specific"/>
    <property type="evidence" value="ECO:0007669"/>
    <property type="project" value="TreeGrafter"/>
</dbReference>
<feature type="region of interest" description="Disordered" evidence="12">
    <location>
        <begin position="76"/>
        <end position="139"/>
    </location>
</feature>
<keyword evidence="15" id="KW-1185">Reference proteome</keyword>
<keyword evidence="8" id="KW-0804">Transcription</keyword>
<feature type="domain" description="C2H2-type" evidence="13">
    <location>
        <begin position="143"/>
        <end position="170"/>
    </location>
</feature>
<dbReference type="FunFam" id="3.30.160.60:FF:001840">
    <property type="entry name" value="Paternally-expressed gene 3 protein"/>
    <property type="match status" value="1"/>
</dbReference>
<dbReference type="PANTHER" id="PTHR24394:SF29">
    <property type="entry name" value="MYONEURIN"/>
    <property type="match status" value="1"/>
</dbReference>
<comment type="similarity">
    <text evidence="2">Belongs to the krueppel C2H2-type zinc-finger protein family.</text>
</comment>
<feature type="compositionally biased region" description="Polar residues" evidence="12">
    <location>
        <begin position="106"/>
        <end position="119"/>
    </location>
</feature>
<dbReference type="PROSITE" id="PS50157">
    <property type="entry name" value="ZINC_FINGER_C2H2_2"/>
    <property type="match status" value="6"/>
</dbReference>
<evidence type="ECO:0000256" key="5">
    <source>
        <dbReference type="ARBA" id="ARBA00022771"/>
    </source>
</evidence>
<dbReference type="OrthoDB" id="40579at2759"/>
<sequence length="324" mass="37244">MDLIDDDGEDVEATLERLQRELHEDVAEISCADKPSYSYGCARTSGVAVAMKPLPKKQKRLSRSVLKIKVVPRIPSQKCSNSQTASHSKNGYKQEQSSRTKRKVSTDLNGTKPTKSAQNSKEECRTKSGHKKKGALRRGTGSYPCRECGQVFSFKTNLRRHEECHFASATDFMCDQCGKTFSLKRNLARHVKLHTIDRSHRPFTCDKCNKSFQQAKTLYQHKKIIHSNIRPHACQFCVKTFKTFFNLQSHEAIHLNCRPYVCQFCGMSFIRSSYRTIHERIHTNERPFKCDVCDKSFTRGDHLKNHKKVHLQSNSKSKKSKRSK</sequence>
<evidence type="ECO:0000256" key="12">
    <source>
        <dbReference type="SAM" id="MobiDB-lite"/>
    </source>
</evidence>
<keyword evidence="3" id="KW-0479">Metal-binding</keyword>
<evidence type="ECO:0000256" key="2">
    <source>
        <dbReference type="ARBA" id="ARBA00006991"/>
    </source>
</evidence>
<evidence type="ECO:0000256" key="3">
    <source>
        <dbReference type="ARBA" id="ARBA00022723"/>
    </source>
</evidence>
<dbReference type="Proteomes" id="UP000887568">
    <property type="component" value="Unplaced"/>
</dbReference>
<dbReference type="GO" id="GO:0008270">
    <property type="term" value="F:zinc ion binding"/>
    <property type="evidence" value="ECO:0007669"/>
    <property type="project" value="UniProtKB-KW"/>
</dbReference>
<dbReference type="SUPFAM" id="SSF57667">
    <property type="entry name" value="beta-beta-alpha zinc fingers"/>
    <property type="match status" value="3"/>
</dbReference>
<evidence type="ECO:0000256" key="6">
    <source>
        <dbReference type="ARBA" id="ARBA00022833"/>
    </source>
</evidence>
<dbReference type="AlphaFoldDB" id="A0A914B388"/>
<keyword evidence="9" id="KW-0539">Nucleus</keyword>
<dbReference type="PANTHER" id="PTHR24394">
    <property type="entry name" value="ZINC FINGER PROTEIN"/>
    <property type="match status" value="1"/>
</dbReference>
<dbReference type="Gene3D" id="3.30.160.60">
    <property type="entry name" value="Classic Zinc Finger"/>
    <property type="match status" value="5"/>
</dbReference>
<dbReference type="OMA" id="AIHLNCK"/>
<feature type="coiled-coil region" evidence="11">
    <location>
        <begin position="1"/>
        <end position="28"/>
    </location>
</feature>
<evidence type="ECO:0000256" key="8">
    <source>
        <dbReference type="ARBA" id="ARBA00023163"/>
    </source>
</evidence>
<name>A0A914B388_PATMI</name>
<evidence type="ECO:0000313" key="15">
    <source>
        <dbReference type="Proteomes" id="UP000887568"/>
    </source>
</evidence>
<feature type="domain" description="C2H2-type" evidence="13">
    <location>
        <begin position="203"/>
        <end position="231"/>
    </location>
</feature>
<protein>
    <recommendedName>
        <fullName evidence="13">C2H2-type domain-containing protein</fullName>
    </recommendedName>
</protein>